<sequence>MANPPSITQKDVVSVEVSEQTRGREEGRAQAKSHGKSKAASVDGLEPRMATLETSMSVVQDTLDTMEHKRTHTPSPASASTSDAHRIDVPKPDTYDGARNATIFDNFLFGLEQYFDAMGVRDKASKVGTAPTFLRDTAQLCRRRKYGDMSKGICAINTWVEFQRELHKHFAPSNAEKEARACLRLLKQTGNVRDYINDFTTLILEISDMSDKDSLFYFQDGLKNWAKAELDRRGVQTLDDAITIAESLTDYFAQPKDKRPSHSKGGGEGRTDKGHNRKEWGQKKLPSGKSGQSKSEKQQPPKPQSPCFISQCKGNSTPSTEEPQHSMGTLQRLDALKSHSPAPMKKGLMYVSASINREVVRALLDTGATHNFISEDEAKRLSLKVTKEGGTIKAVNSPAKPIAGTAQSVRVALGAWSEKLDFSILPMDDFKMVLGMEFFDQVNAFPLPATNSLSILDGSMAFMVPAECSKTAYKTLSAMQFKKGFRKDPSFLVSIRELNDGEDRGAKTPALAPYRMAPPKLEELRRQLQDLLGAGYIRPSKAPFGAPVLFQKKKDGSLRMCIDYRALNKIIIKNKYLIPLIADLFDQLGKAQYFTKLDLRSGYYQVRIAKRDEPKTACVTRVPWPQNSGTEVDDRELKGEGHPRVGTSYQGTRTPVFSQIGELLSPLHQGILGQSGTLNRLVEKEQNMALVRRVPACIRRVEEGYQRGSRPRSSEPHEAIQNSHGCLRLRHWWSPYKLSPKQARWQDFLAEFDYRLEYKPGKANVVADTLTRKAELATLSMSQLKSDLVSRIKEGLQQDPLAKDLLGKVLEGKTMRFWQEEDKFLTKGDQLFVPRWGNLR</sequence>
<name>A0ACB8JK21_CITSI</name>
<accession>A0ACB8JK21</accession>
<protein>
    <submittedName>
        <fullName evidence="1">Uncharacterized protein</fullName>
    </submittedName>
</protein>
<evidence type="ECO:0000313" key="2">
    <source>
        <dbReference type="Proteomes" id="UP000829398"/>
    </source>
</evidence>
<dbReference type="Proteomes" id="UP000829398">
    <property type="component" value="Chromosome 7"/>
</dbReference>
<proteinExistence type="predicted"/>
<evidence type="ECO:0000313" key="1">
    <source>
        <dbReference type="EMBL" id="KAH9717780.1"/>
    </source>
</evidence>
<dbReference type="EMBL" id="CM039176">
    <property type="protein sequence ID" value="KAH9717780.1"/>
    <property type="molecule type" value="Genomic_DNA"/>
</dbReference>
<keyword evidence="2" id="KW-1185">Reference proteome</keyword>
<comment type="caution">
    <text evidence="1">The sequence shown here is derived from an EMBL/GenBank/DDBJ whole genome shotgun (WGS) entry which is preliminary data.</text>
</comment>
<gene>
    <name evidence="1" type="ORF">KPL71_021962</name>
</gene>
<organism evidence="1 2">
    <name type="scientific">Citrus sinensis</name>
    <name type="common">Sweet orange</name>
    <name type="synonym">Citrus aurantium var. sinensis</name>
    <dbReference type="NCBI Taxonomy" id="2711"/>
    <lineage>
        <taxon>Eukaryota</taxon>
        <taxon>Viridiplantae</taxon>
        <taxon>Streptophyta</taxon>
        <taxon>Embryophyta</taxon>
        <taxon>Tracheophyta</taxon>
        <taxon>Spermatophyta</taxon>
        <taxon>Magnoliopsida</taxon>
        <taxon>eudicotyledons</taxon>
        <taxon>Gunneridae</taxon>
        <taxon>Pentapetalae</taxon>
        <taxon>rosids</taxon>
        <taxon>malvids</taxon>
        <taxon>Sapindales</taxon>
        <taxon>Rutaceae</taxon>
        <taxon>Aurantioideae</taxon>
        <taxon>Citrus</taxon>
    </lineage>
</organism>
<reference evidence="2" key="1">
    <citation type="journal article" date="2023" name="Hortic. Res.">
        <title>A chromosome-level phased genome enabling allele-level studies in sweet orange: a case study on citrus Huanglongbing tolerance.</title>
        <authorList>
            <person name="Wu B."/>
            <person name="Yu Q."/>
            <person name="Deng Z."/>
            <person name="Duan Y."/>
            <person name="Luo F."/>
            <person name="Gmitter F. Jr."/>
        </authorList>
    </citation>
    <scope>NUCLEOTIDE SEQUENCE [LARGE SCALE GENOMIC DNA]</scope>
    <source>
        <strain evidence="2">cv. Valencia</strain>
    </source>
</reference>